<evidence type="ECO:0000256" key="1">
    <source>
        <dbReference type="SAM" id="MobiDB-lite"/>
    </source>
</evidence>
<dbReference type="SUPFAM" id="SSF48576">
    <property type="entry name" value="Terpenoid synthases"/>
    <property type="match status" value="1"/>
</dbReference>
<dbReference type="InterPro" id="IPR008949">
    <property type="entry name" value="Isoprenoid_synthase_dom_sf"/>
</dbReference>
<dbReference type="Gene3D" id="1.10.600.10">
    <property type="entry name" value="Farnesyl Diphosphate Synthase"/>
    <property type="match status" value="1"/>
</dbReference>
<evidence type="ECO:0008006" key="4">
    <source>
        <dbReference type="Google" id="ProtNLM"/>
    </source>
</evidence>
<reference evidence="2" key="1">
    <citation type="submission" date="2021-07" db="EMBL/GenBank/DDBJ databases">
        <authorList>
            <person name="Branca A.L. A."/>
        </authorList>
    </citation>
    <scope>NUCLEOTIDE SEQUENCE</scope>
</reference>
<accession>A0A9W4IHC1</accession>
<protein>
    <recommendedName>
        <fullName evidence="4">Aristolochene synthase</fullName>
    </recommendedName>
</protein>
<organism evidence="2 3">
    <name type="scientific">Penicillium salamii</name>
    <dbReference type="NCBI Taxonomy" id="1612424"/>
    <lineage>
        <taxon>Eukaryota</taxon>
        <taxon>Fungi</taxon>
        <taxon>Dikarya</taxon>
        <taxon>Ascomycota</taxon>
        <taxon>Pezizomycotina</taxon>
        <taxon>Eurotiomycetes</taxon>
        <taxon>Eurotiomycetidae</taxon>
        <taxon>Eurotiales</taxon>
        <taxon>Aspergillaceae</taxon>
        <taxon>Penicillium</taxon>
    </lineage>
</organism>
<dbReference type="OrthoDB" id="4341621at2759"/>
<evidence type="ECO:0000313" key="2">
    <source>
        <dbReference type="EMBL" id="CAG8306848.1"/>
    </source>
</evidence>
<dbReference type="AlphaFoldDB" id="A0A9W4IHC1"/>
<sequence>MTTVVGDIKWSVHTRVCGDFKCCSCQVFTEHGSHWGKMPPSPGIYTWRQWMNLSHTRGLVLTPHQSILSTYSRPSKRPVRQHSTAPNVPCEVPPSHLGRKTHSMGWDKIQAHVEPYFSTNWKFPSEKERKGLLTVGLSRAFCNSFPLTLDSRIGVTCKMLYFSLLIDDQLEKMSFAQMLSYRHRTMEVVFGSVKPDISISREWMLYDTLQIMRRMDMKLANDVARGFCQLLKAMTSPERNSIKKLEPYLELREVDIGRTFFTALIRFGANLHLNDAQKAKSKPFESIAFRHMSIINDIYSWEREWRVSQTSLADGAQPFSSVYIVAKETQQPFPVCKRLLYDYCRGIELDFKQAMDALRNEGSSVVTPGLESYLESLEFFMSGIETWSQWTPRYRQ</sequence>
<dbReference type="Proteomes" id="UP001152592">
    <property type="component" value="Unassembled WGS sequence"/>
</dbReference>
<comment type="caution">
    <text evidence="2">The sequence shown here is derived from an EMBL/GenBank/DDBJ whole genome shotgun (WGS) entry which is preliminary data.</text>
</comment>
<feature type="region of interest" description="Disordered" evidence="1">
    <location>
        <begin position="72"/>
        <end position="94"/>
    </location>
</feature>
<proteinExistence type="predicted"/>
<evidence type="ECO:0000313" key="3">
    <source>
        <dbReference type="Proteomes" id="UP001152592"/>
    </source>
</evidence>
<dbReference type="EMBL" id="CAJVPD010000088">
    <property type="protein sequence ID" value="CAG8306848.1"/>
    <property type="molecule type" value="Genomic_DNA"/>
</dbReference>
<name>A0A9W4IHC1_9EURO</name>
<gene>
    <name evidence="2" type="ORF">PSALAMII_LOCUS1983</name>
</gene>
<dbReference type="Pfam" id="PF19086">
    <property type="entry name" value="Terpene_syn_C_2"/>
    <property type="match status" value="1"/>
</dbReference>